<protein>
    <submittedName>
        <fullName evidence="2">Uncharacterized protein</fullName>
    </submittedName>
</protein>
<sequence>MNIIDMRMHMNFGDATNAFWNAKDSNDATYNVTYVDSHDFGPNKSSVRYAGGTDAWAENMSPMWTFRGVPTLHYGSEVEFQAGKPIDCGPTCPLATTGRAYFGDHLAGSVTAADYGVVSSASGAVAATLEKPLVKHVQRLNQIRRRRCRRASTPPRASAAAWRSSAATPAVRWTASRWSRSPARRRSRASPTAPTATWSPVTRRSSPAAR</sequence>
<evidence type="ECO:0000256" key="1">
    <source>
        <dbReference type="SAM" id="MobiDB-lite"/>
    </source>
</evidence>
<gene>
    <name evidence="2" type="ORF">GCM10010492_18590</name>
</gene>
<dbReference type="Gene3D" id="3.20.20.80">
    <property type="entry name" value="Glycosidases"/>
    <property type="match status" value="1"/>
</dbReference>
<keyword evidence="3" id="KW-1185">Reference proteome</keyword>
<name>A0ABN0TFY6_9PSEU</name>
<feature type="region of interest" description="Disordered" evidence="1">
    <location>
        <begin position="172"/>
        <end position="210"/>
    </location>
</feature>
<comment type="caution">
    <text evidence="2">The sequence shown here is derived from an EMBL/GenBank/DDBJ whole genome shotgun (WGS) entry which is preliminary data.</text>
</comment>
<dbReference type="EMBL" id="BAAABU010000003">
    <property type="protein sequence ID" value="GAA0220750.1"/>
    <property type="molecule type" value="Genomic_DNA"/>
</dbReference>
<feature type="compositionally biased region" description="Low complexity" evidence="1">
    <location>
        <begin position="189"/>
        <end position="200"/>
    </location>
</feature>
<evidence type="ECO:0000313" key="2">
    <source>
        <dbReference type="EMBL" id="GAA0220750.1"/>
    </source>
</evidence>
<organism evidence="2 3">
    <name type="scientific">Saccharothrix mutabilis subsp. mutabilis</name>
    <dbReference type="NCBI Taxonomy" id="66855"/>
    <lineage>
        <taxon>Bacteria</taxon>
        <taxon>Bacillati</taxon>
        <taxon>Actinomycetota</taxon>
        <taxon>Actinomycetes</taxon>
        <taxon>Pseudonocardiales</taxon>
        <taxon>Pseudonocardiaceae</taxon>
        <taxon>Saccharothrix</taxon>
    </lineage>
</organism>
<evidence type="ECO:0000313" key="3">
    <source>
        <dbReference type="Proteomes" id="UP001500416"/>
    </source>
</evidence>
<dbReference type="Proteomes" id="UP001500416">
    <property type="component" value="Unassembled WGS sequence"/>
</dbReference>
<proteinExistence type="predicted"/>
<dbReference type="SUPFAM" id="SSF51445">
    <property type="entry name" value="(Trans)glycosidases"/>
    <property type="match status" value="1"/>
</dbReference>
<reference evidence="2 3" key="1">
    <citation type="journal article" date="2019" name="Int. J. Syst. Evol. Microbiol.">
        <title>The Global Catalogue of Microorganisms (GCM) 10K type strain sequencing project: providing services to taxonomists for standard genome sequencing and annotation.</title>
        <authorList>
            <consortium name="The Broad Institute Genomics Platform"/>
            <consortium name="The Broad Institute Genome Sequencing Center for Infectious Disease"/>
            <person name="Wu L."/>
            <person name="Ma J."/>
        </authorList>
    </citation>
    <scope>NUCLEOTIDE SEQUENCE [LARGE SCALE GENOMIC DNA]</scope>
    <source>
        <strain evidence="2 3">JCM 3380</strain>
    </source>
</reference>
<accession>A0ABN0TFY6</accession>
<feature type="compositionally biased region" description="Low complexity" evidence="1">
    <location>
        <begin position="172"/>
        <end position="181"/>
    </location>
</feature>
<dbReference type="InterPro" id="IPR017853">
    <property type="entry name" value="GH"/>
</dbReference>